<feature type="domain" description="AAA+ ATPase" evidence="5">
    <location>
        <begin position="74"/>
        <end position="214"/>
    </location>
</feature>
<keyword evidence="2" id="KW-0547">Nucleotide-binding</keyword>
<feature type="transmembrane region" description="Helical" evidence="4">
    <location>
        <begin position="6"/>
        <end position="22"/>
    </location>
</feature>
<dbReference type="InterPro" id="IPR003959">
    <property type="entry name" value="ATPase_AAA_core"/>
</dbReference>
<dbReference type="CDD" id="cd00009">
    <property type="entry name" value="AAA"/>
    <property type="match status" value="1"/>
</dbReference>
<protein>
    <recommendedName>
        <fullName evidence="5">AAA+ ATPase domain-containing protein</fullName>
    </recommendedName>
</protein>
<dbReference type="Proteomes" id="UP000176501">
    <property type="component" value="Unassembled WGS sequence"/>
</dbReference>
<dbReference type="Pfam" id="PF00004">
    <property type="entry name" value="AAA"/>
    <property type="match status" value="1"/>
</dbReference>
<dbReference type="GO" id="GO:0034605">
    <property type="term" value="P:cellular response to heat"/>
    <property type="evidence" value="ECO:0007669"/>
    <property type="project" value="TreeGrafter"/>
</dbReference>
<keyword evidence="4" id="KW-0472">Membrane</keyword>
<dbReference type="SMART" id="SM00382">
    <property type="entry name" value="AAA"/>
    <property type="match status" value="1"/>
</dbReference>
<proteinExistence type="predicted"/>
<dbReference type="Gene3D" id="3.40.50.300">
    <property type="entry name" value="P-loop containing nucleotide triphosphate hydrolases"/>
    <property type="match status" value="1"/>
</dbReference>
<dbReference type="InterPro" id="IPR041546">
    <property type="entry name" value="ClpA/ClpB_AAA_lid"/>
</dbReference>
<evidence type="ECO:0000256" key="2">
    <source>
        <dbReference type="ARBA" id="ARBA00022741"/>
    </source>
</evidence>
<dbReference type="Gene3D" id="1.10.8.60">
    <property type="match status" value="1"/>
</dbReference>
<dbReference type="AlphaFoldDB" id="A0A1F7W856"/>
<dbReference type="PANTHER" id="PTHR11638:SF18">
    <property type="entry name" value="HEAT SHOCK PROTEIN 104"/>
    <property type="match status" value="1"/>
</dbReference>
<evidence type="ECO:0000256" key="4">
    <source>
        <dbReference type="SAM" id="Phobius"/>
    </source>
</evidence>
<dbReference type="PANTHER" id="PTHR11638">
    <property type="entry name" value="ATP-DEPENDENT CLP PROTEASE"/>
    <property type="match status" value="1"/>
</dbReference>
<comment type="caution">
    <text evidence="6">The sequence shown here is derived from an EMBL/GenBank/DDBJ whole genome shotgun (WGS) entry which is preliminary data.</text>
</comment>
<dbReference type="InterPro" id="IPR027417">
    <property type="entry name" value="P-loop_NTPase"/>
</dbReference>
<evidence type="ECO:0000313" key="6">
    <source>
        <dbReference type="EMBL" id="OGL98816.1"/>
    </source>
</evidence>
<name>A0A1F7W856_9BACT</name>
<dbReference type="EMBL" id="MGFE01000015">
    <property type="protein sequence ID" value="OGL98816.1"/>
    <property type="molecule type" value="Genomic_DNA"/>
</dbReference>
<dbReference type="GO" id="GO:0005524">
    <property type="term" value="F:ATP binding"/>
    <property type="evidence" value="ECO:0007669"/>
    <property type="project" value="UniProtKB-KW"/>
</dbReference>
<evidence type="ECO:0000256" key="1">
    <source>
        <dbReference type="ARBA" id="ARBA00022737"/>
    </source>
</evidence>
<dbReference type="Pfam" id="PF17871">
    <property type="entry name" value="AAA_lid_9"/>
    <property type="match status" value="1"/>
</dbReference>
<keyword evidence="1" id="KW-0677">Repeat</keyword>
<dbReference type="InterPro" id="IPR050130">
    <property type="entry name" value="ClpA_ClpB"/>
</dbReference>
<keyword evidence="3" id="KW-0067">ATP-binding</keyword>
<sequence length="326" mass="35892">MIEKTWWSIAIILGLAGLFVLAKGRQEKSAKRGTAAANAFATDLTERAARGGLDKIEGREKEIERTLHILMRRTKNNPLLIGAPGVGKTAIVDGLAQQILAGNVPEALKGSRIVSMDLNAIMAETKYRGELEKRLQAFLAGITSEKRTILFIDEFHMLAQVGSAEGAVNVAEVFKPSLSRGDLQIIGATTWDEYEKHIRPNAALDRRLQPVLVDEPTPELAIRMLKALRPAYEAFHRVRIPDDSIEAAVRLSDKKIQGRFLPDKAIDLIDEASAKVAIDCSRSHHATSMGVVHEAAKHAEDVVKVRDIEDVVDQWATHPRSPLLSK</sequence>
<dbReference type="SUPFAM" id="SSF52540">
    <property type="entry name" value="P-loop containing nucleoside triphosphate hydrolases"/>
    <property type="match status" value="1"/>
</dbReference>
<keyword evidence="4" id="KW-0812">Transmembrane</keyword>
<accession>A0A1F7W856</accession>
<reference evidence="6 7" key="1">
    <citation type="journal article" date="2016" name="Nat. Commun.">
        <title>Thousands of microbial genomes shed light on interconnected biogeochemical processes in an aquifer system.</title>
        <authorList>
            <person name="Anantharaman K."/>
            <person name="Brown C.T."/>
            <person name="Hug L.A."/>
            <person name="Sharon I."/>
            <person name="Castelle C.J."/>
            <person name="Probst A.J."/>
            <person name="Thomas B.C."/>
            <person name="Singh A."/>
            <person name="Wilkins M.J."/>
            <person name="Karaoz U."/>
            <person name="Brodie E.L."/>
            <person name="Williams K.H."/>
            <person name="Hubbard S.S."/>
            <person name="Banfield J.F."/>
        </authorList>
    </citation>
    <scope>NUCLEOTIDE SEQUENCE [LARGE SCALE GENOMIC DNA]</scope>
</reference>
<evidence type="ECO:0000313" key="7">
    <source>
        <dbReference type="Proteomes" id="UP000176501"/>
    </source>
</evidence>
<gene>
    <name evidence="6" type="ORF">A2304_04970</name>
</gene>
<evidence type="ECO:0000256" key="3">
    <source>
        <dbReference type="ARBA" id="ARBA00022840"/>
    </source>
</evidence>
<dbReference type="GO" id="GO:0005737">
    <property type="term" value="C:cytoplasm"/>
    <property type="evidence" value="ECO:0007669"/>
    <property type="project" value="TreeGrafter"/>
</dbReference>
<dbReference type="GO" id="GO:0016887">
    <property type="term" value="F:ATP hydrolysis activity"/>
    <property type="evidence" value="ECO:0007669"/>
    <property type="project" value="InterPro"/>
</dbReference>
<evidence type="ECO:0000259" key="5">
    <source>
        <dbReference type="SMART" id="SM00382"/>
    </source>
</evidence>
<keyword evidence="4" id="KW-1133">Transmembrane helix</keyword>
<dbReference type="InterPro" id="IPR003593">
    <property type="entry name" value="AAA+_ATPase"/>
</dbReference>
<organism evidence="6 7">
    <name type="scientific">Candidatus Uhrbacteria bacterium RIFOXYB2_FULL_57_15</name>
    <dbReference type="NCBI Taxonomy" id="1802422"/>
    <lineage>
        <taxon>Bacteria</taxon>
        <taxon>Candidatus Uhriibacteriota</taxon>
    </lineage>
</organism>